<gene>
    <name evidence="1" type="ORF">CBRE1094_LOCUS26485</name>
</gene>
<dbReference type="Gene3D" id="4.10.1000.40">
    <property type="match status" value="2"/>
</dbReference>
<name>A0A7S2MK25_9EUKA</name>
<sequence length="253" mass="27170">MAPTAACKFGSLCARTTECTFSHPPWVSCGKFGDRRCRDGFTCANAKCGFAHPSDWAHMQQPGMQEPKAPAAQILWIECGKFGDKRCREGAECTNPKCGFAHPANWGHLQPEAPEPQTIWVACGKFGNKKCRDGASCHNATCGFAHPADWIHFHGTMLESGGGGIAHAQASASAPTTISEEEATWLNEQMGAQMDALPMEAHVPAPSCGEDKSSVTSALLPSFIETSFTTRAAYDAWREAGADLARLPGVERR</sequence>
<dbReference type="EMBL" id="HBGU01048605">
    <property type="protein sequence ID" value="CAD9488024.1"/>
    <property type="molecule type" value="Transcribed_RNA"/>
</dbReference>
<evidence type="ECO:0008006" key="2">
    <source>
        <dbReference type="Google" id="ProtNLM"/>
    </source>
</evidence>
<organism evidence="1">
    <name type="scientific">Haptolina brevifila</name>
    <dbReference type="NCBI Taxonomy" id="156173"/>
    <lineage>
        <taxon>Eukaryota</taxon>
        <taxon>Haptista</taxon>
        <taxon>Haptophyta</taxon>
        <taxon>Prymnesiophyceae</taxon>
        <taxon>Prymnesiales</taxon>
        <taxon>Prymnesiaceae</taxon>
        <taxon>Haptolina</taxon>
    </lineage>
</organism>
<dbReference type="AlphaFoldDB" id="A0A7S2MK25"/>
<evidence type="ECO:0000313" key="1">
    <source>
        <dbReference type="EMBL" id="CAD9488024.1"/>
    </source>
</evidence>
<accession>A0A7S2MK25</accession>
<protein>
    <recommendedName>
        <fullName evidence="2">C3H1-type domain-containing protein</fullName>
    </recommendedName>
</protein>
<proteinExistence type="predicted"/>
<reference evidence="1" key="1">
    <citation type="submission" date="2021-01" db="EMBL/GenBank/DDBJ databases">
        <authorList>
            <person name="Corre E."/>
            <person name="Pelletier E."/>
            <person name="Niang G."/>
            <person name="Scheremetjew M."/>
            <person name="Finn R."/>
            <person name="Kale V."/>
            <person name="Holt S."/>
            <person name="Cochrane G."/>
            <person name="Meng A."/>
            <person name="Brown T."/>
            <person name="Cohen L."/>
        </authorList>
    </citation>
    <scope>NUCLEOTIDE SEQUENCE</scope>
    <source>
        <strain evidence="1">UTEX LB 985</strain>
    </source>
</reference>
<dbReference type="Pfam" id="PF14608">
    <property type="entry name" value="zf-CCCH_2"/>
    <property type="match status" value="4"/>
</dbReference>